<organism evidence="1 2">
    <name type="scientific">Daphnia pulex</name>
    <name type="common">Water flea</name>
    <dbReference type="NCBI Taxonomy" id="6669"/>
    <lineage>
        <taxon>Eukaryota</taxon>
        <taxon>Metazoa</taxon>
        <taxon>Ecdysozoa</taxon>
        <taxon>Arthropoda</taxon>
        <taxon>Crustacea</taxon>
        <taxon>Branchiopoda</taxon>
        <taxon>Diplostraca</taxon>
        <taxon>Cladocera</taxon>
        <taxon>Anomopoda</taxon>
        <taxon>Daphniidae</taxon>
        <taxon>Daphnia</taxon>
    </lineage>
</organism>
<dbReference type="PhylomeDB" id="E9I0S0"/>
<dbReference type="Proteomes" id="UP000000305">
    <property type="component" value="Unassembled WGS sequence"/>
</dbReference>
<name>E9I0S0_DAPPU</name>
<evidence type="ECO:0000313" key="1">
    <source>
        <dbReference type="EMBL" id="EFX62411.1"/>
    </source>
</evidence>
<keyword evidence="2" id="KW-1185">Reference proteome</keyword>
<sequence length="148" mass="16961">MTTYTAYPTTPRLLSITLFLATYCTDFPKYYSVPSCYIEAPADFSTKTVEYYTEAAKYFSAPIYTTTTEADKYYAVPTCYTKAALSCYVEQNYYTDAPVYDTTTYATPSYNTAAPKYYTEEAAYNNVCCLVSYTDEIKYCPARNYYQT</sequence>
<dbReference type="PANTHER" id="PTHR23263">
    <property type="entry name" value="SMALL PROLINE-RICH PROTEIN"/>
    <property type="match status" value="1"/>
</dbReference>
<reference evidence="1 2" key="1">
    <citation type="journal article" date="2011" name="Science">
        <title>The ecoresponsive genome of Daphnia pulex.</title>
        <authorList>
            <person name="Colbourne J.K."/>
            <person name="Pfrender M.E."/>
            <person name="Gilbert D."/>
            <person name="Thomas W.K."/>
            <person name="Tucker A."/>
            <person name="Oakley T.H."/>
            <person name="Tokishita S."/>
            <person name="Aerts A."/>
            <person name="Arnold G.J."/>
            <person name="Basu M.K."/>
            <person name="Bauer D.J."/>
            <person name="Caceres C.E."/>
            <person name="Carmel L."/>
            <person name="Casola C."/>
            <person name="Choi J.H."/>
            <person name="Detter J.C."/>
            <person name="Dong Q."/>
            <person name="Dusheyko S."/>
            <person name="Eads B.D."/>
            <person name="Frohlich T."/>
            <person name="Geiler-Samerotte K.A."/>
            <person name="Gerlach D."/>
            <person name="Hatcher P."/>
            <person name="Jogdeo S."/>
            <person name="Krijgsveld J."/>
            <person name="Kriventseva E.V."/>
            <person name="Kultz D."/>
            <person name="Laforsch C."/>
            <person name="Lindquist E."/>
            <person name="Lopez J."/>
            <person name="Manak J.R."/>
            <person name="Muller J."/>
            <person name="Pangilinan J."/>
            <person name="Patwardhan R.P."/>
            <person name="Pitluck S."/>
            <person name="Pritham E.J."/>
            <person name="Rechtsteiner A."/>
            <person name="Rho M."/>
            <person name="Rogozin I.B."/>
            <person name="Sakarya O."/>
            <person name="Salamov A."/>
            <person name="Schaack S."/>
            <person name="Shapiro H."/>
            <person name="Shiga Y."/>
            <person name="Skalitzky C."/>
            <person name="Smith Z."/>
            <person name="Souvorov A."/>
            <person name="Sung W."/>
            <person name="Tang Z."/>
            <person name="Tsuchiya D."/>
            <person name="Tu H."/>
            <person name="Vos H."/>
            <person name="Wang M."/>
            <person name="Wolf Y.I."/>
            <person name="Yamagata H."/>
            <person name="Yamada T."/>
            <person name="Ye Y."/>
            <person name="Shaw J.R."/>
            <person name="Andrews J."/>
            <person name="Crease T.J."/>
            <person name="Tang H."/>
            <person name="Lucas S.M."/>
            <person name="Robertson H.M."/>
            <person name="Bork P."/>
            <person name="Koonin E.V."/>
            <person name="Zdobnov E.M."/>
            <person name="Grigoriev I.V."/>
            <person name="Lynch M."/>
            <person name="Boore J.L."/>
        </authorList>
    </citation>
    <scope>NUCLEOTIDE SEQUENCE [LARGE SCALE GENOMIC DNA]</scope>
</reference>
<dbReference type="PANTHER" id="PTHR23263:SF124">
    <property type="entry name" value="SMALL PROLINE-RICH PROTEIN 3"/>
    <property type="match status" value="1"/>
</dbReference>
<protein>
    <submittedName>
        <fullName evidence="1">Uncharacterized protein</fullName>
    </submittedName>
</protein>
<evidence type="ECO:0000313" key="2">
    <source>
        <dbReference type="Proteomes" id="UP000000305"/>
    </source>
</evidence>
<proteinExistence type="predicted"/>
<dbReference type="InParanoid" id="E9I0S0"/>
<dbReference type="AlphaFoldDB" id="E9I0S0"/>
<gene>
    <name evidence="1" type="ORF">DAPPUDRAFT_270463</name>
</gene>
<dbReference type="EMBL" id="GL733614">
    <property type="protein sequence ID" value="EFX62411.1"/>
    <property type="molecule type" value="Genomic_DNA"/>
</dbReference>
<accession>E9I0S0</accession>
<dbReference type="KEGG" id="dpx:DAPPUDRAFT_270463"/>
<dbReference type="HOGENOM" id="CLU_128937_0_0_1"/>